<accession>B4D8D1</accession>
<keyword evidence="2" id="KW-0560">Oxidoreductase</keyword>
<dbReference type="InterPro" id="IPR004360">
    <property type="entry name" value="Glyas_Fos-R_dOase_dom"/>
</dbReference>
<protein>
    <submittedName>
        <fullName evidence="2">Glyoxalase/bleomycin resistance protein/dioxygenase</fullName>
    </submittedName>
</protein>
<feature type="domain" description="VOC" evidence="1">
    <location>
        <begin position="7"/>
        <end position="126"/>
    </location>
</feature>
<dbReference type="InterPro" id="IPR037523">
    <property type="entry name" value="VOC_core"/>
</dbReference>
<proteinExistence type="predicted"/>
<dbReference type="AlphaFoldDB" id="B4D8D1"/>
<evidence type="ECO:0000313" key="2">
    <source>
        <dbReference type="EMBL" id="EDY17324.1"/>
    </source>
</evidence>
<dbReference type="STRING" id="497964.CfE428DRAFT_5171"/>
<dbReference type="Pfam" id="PF00903">
    <property type="entry name" value="Glyoxalase"/>
    <property type="match status" value="1"/>
</dbReference>
<dbReference type="EMBL" id="ABVL01000021">
    <property type="protein sequence ID" value="EDY17324.1"/>
    <property type="molecule type" value="Genomic_DNA"/>
</dbReference>
<dbReference type="SUPFAM" id="SSF54593">
    <property type="entry name" value="Glyoxalase/Bleomycin resistance protein/Dihydroxybiphenyl dioxygenase"/>
    <property type="match status" value="1"/>
</dbReference>
<evidence type="ECO:0000313" key="3">
    <source>
        <dbReference type="Proteomes" id="UP000005824"/>
    </source>
</evidence>
<dbReference type="Gene3D" id="3.10.180.10">
    <property type="entry name" value="2,3-Dihydroxybiphenyl 1,2-Dioxygenase, domain 1"/>
    <property type="match status" value="1"/>
</dbReference>
<dbReference type="Proteomes" id="UP000005824">
    <property type="component" value="Unassembled WGS sequence"/>
</dbReference>
<dbReference type="InterPro" id="IPR029068">
    <property type="entry name" value="Glyas_Bleomycin-R_OHBP_Dase"/>
</dbReference>
<name>B4D8D1_9BACT</name>
<keyword evidence="3" id="KW-1185">Reference proteome</keyword>
<dbReference type="GO" id="GO:0051213">
    <property type="term" value="F:dioxygenase activity"/>
    <property type="evidence" value="ECO:0007669"/>
    <property type="project" value="UniProtKB-KW"/>
</dbReference>
<dbReference type="PROSITE" id="PS51819">
    <property type="entry name" value="VOC"/>
    <property type="match status" value="1"/>
</dbReference>
<dbReference type="eggNOG" id="COG0346">
    <property type="taxonomic scope" value="Bacteria"/>
</dbReference>
<dbReference type="InParanoid" id="B4D8D1"/>
<comment type="caution">
    <text evidence="2">The sequence shown here is derived from an EMBL/GenBank/DDBJ whole genome shotgun (WGS) entry which is preliminary data.</text>
</comment>
<evidence type="ECO:0000259" key="1">
    <source>
        <dbReference type="PROSITE" id="PS51819"/>
    </source>
</evidence>
<dbReference type="RefSeq" id="WP_006982492.1">
    <property type="nucleotide sequence ID" value="NZ_ABVL01000021.1"/>
</dbReference>
<sequence length="138" mass="15804">MSVQVYGCNHVAIEVGDIEKGIAFYQDVFGLEKLDYGEGDAFFKLGEHQFLAMFERKGMKVDASSNHHFGIMVRDEKQIAEVREKLADKYGLSLIEGFRCDFRDPWGNRIQVVDLHDESLIWLLPYREVQKAGVKFAG</sequence>
<reference evidence="2 3" key="1">
    <citation type="journal article" date="2011" name="J. Bacteriol.">
        <title>Genome sequence of Chthoniobacter flavus Ellin428, an aerobic heterotrophic soil bacterium.</title>
        <authorList>
            <person name="Kant R."/>
            <person name="van Passel M.W."/>
            <person name="Palva A."/>
            <person name="Lucas S."/>
            <person name="Lapidus A."/>
            <person name="Glavina Del Rio T."/>
            <person name="Dalin E."/>
            <person name="Tice H."/>
            <person name="Bruce D."/>
            <person name="Goodwin L."/>
            <person name="Pitluck S."/>
            <person name="Larimer F.W."/>
            <person name="Land M.L."/>
            <person name="Hauser L."/>
            <person name="Sangwan P."/>
            <person name="de Vos W.M."/>
            <person name="Janssen P.H."/>
            <person name="Smidt H."/>
        </authorList>
    </citation>
    <scope>NUCLEOTIDE SEQUENCE [LARGE SCALE GENOMIC DNA]</scope>
    <source>
        <strain evidence="2 3">Ellin428</strain>
    </source>
</reference>
<dbReference type="CDD" id="cd06587">
    <property type="entry name" value="VOC"/>
    <property type="match status" value="1"/>
</dbReference>
<keyword evidence="2" id="KW-0223">Dioxygenase</keyword>
<organism evidence="2 3">
    <name type="scientific">Chthoniobacter flavus Ellin428</name>
    <dbReference type="NCBI Taxonomy" id="497964"/>
    <lineage>
        <taxon>Bacteria</taxon>
        <taxon>Pseudomonadati</taxon>
        <taxon>Verrucomicrobiota</taxon>
        <taxon>Spartobacteria</taxon>
        <taxon>Chthoniobacterales</taxon>
        <taxon>Chthoniobacteraceae</taxon>
        <taxon>Chthoniobacter</taxon>
    </lineage>
</organism>
<gene>
    <name evidence="2" type="ORF">CfE428DRAFT_5171</name>
</gene>